<reference evidence="2 3" key="1">
    <citation type="submission" date="2016-10" db="EMBL/GenBank/DDBJ databases">
        <authorList>
            <person name="de Groot N.N."/>
        </authorList>
    </citation>
    <scope>NUCLEOTIDE SEQUENCE [LARGE SCALE GENOMIC DNA]</scope>
    <source>
        <strain evidence="2 3">DSM 11457</strain>
    </source>
</reference>
<name>A0A1H8FXX1_9RHOB</name>
<dbReference type="InterPro" id="IPR012349">
    <property type="entry name" value="Split_barrel_FMN-bd"/>
</dbReference>
<proteinExistence type="predicted"/>
<dbReference type="Gene3D" id="2.30.110.10">
    <property type="entry name" value="Electron Transport, Fmn-binding Protein, Chain A"/>
    <property type="match status" value="1"/>
</dbReference>
<evidence type="ECO:0000259" key="1">
    <source>
        <dbReference type="Pfam" id="PF01243"/>
    </source>
</evidence>
<dbReference type="Pfam" id="PF01243">
    <property type="entry name" value="PNPOx_N"/>
    <property type="match status" value="1"/>
</dbReference>
<dbReference type="AlphaFoldDB" id="A0A1H8FXX1"/>
<accession>A0A1H8FXX1</accession>
<dbReference type="SUPFAM" id="SSF50475">
    <property type="entry name" value="FMN-binding split barrel"/>
    <property type="match status" value="1"/>
</dbReference>
<gene>
    <name evidence="2" type="ORF">SAMN04488077_11611</name>
</gene>
<evidence type="ECO:0000313" key="2">
    <source>
        <dbReference type="EMBL" id="SEN36380.1"/>
    </source>
</evidence>
<sequence>MPLGVADIAFTPTVRAEQERLGSAALYASALSPDRDGGRTLTEREASFLEARDGVFQATVSETGWPYVQFRGGAPGFLRVIDPQTVAYADYRGNRQYISTGNLRTNPRVAIIAVDYPARKRLKLWGEVEISEDARIIELLSSADAPPAERAIVIRIAAYDWNCPQHIPVRRTDAEYGDEIARLQARIDALEDTRTKAGISPT</sequence>
<dbReference type="PANTHER" id="PTHR42815">
    <property type="entry name" value="FAD-BINDING, PUTATIVE (AFU_ORTHOLOGUE AFUA_6G07600)-RELATED"/>
    <property type="match status" value="1"/>
</dbReference>
<dbReference type="RefSeq" id="WP_074787661.1">
    <property type="nucleotide sequence ID" value="NZ_FOBO01000016.1"/>
</dbReference>
<protein>
    <recommendedName>
        <fullName evidence="1">Pyridoxamine 5'-phosphate oxidase N-terminal domain-containing protein</fullName>
    </recommendedName>
</protein>
<dbReference type="Proteomes" id="UP000182160">
    <property type="component" value="Unassembled WGS sequence"/>
</dbReference>
<dbReference type="PANTHER" id="PTHR42815:SF2">
    <property type="entry name" value="FAD-BINDING, PUTATIVE (AFU_ORTHOLOGUE AFUA_6G07600)-RELATED"/>
    <property type="match status" value="1"/>
</dbReference>
<organism evidence="2 3">
    <name type="scientific">Roseovarius tolerans</name>
    <dbReference type="NCBI Taxonomy" id="74031"/>
    <lineage>
        <taxon>Bacteria</taxon>
        <taxon>Pseudomonadati</taxon>
        <taxon>Pseudomonadota</taxon>
        <taxon>Alphaproteobacteria</taxon>
        <taxon>Rhodobacterales</taxon>
        <taxon>Roseobacteraceae</taxon>
        <taxon>Roseovarius</taxon>
    </lineage>
</organism>
<dbReference type="InterPro" id="IPR011576">
    <property type="entry name" value="Pyridox_Oxase_N"/>
</dbReference>
<evidence type="ECO:0000313" key="3">
    <source>
        <dbReference type="Proteomes" id="UP000182160"/>
    </source>
</evidence>
<feature type="domain" description="Pyridoxamine 5'-phosphate oxidase N-terminal" evidence="1">
    <location>
        <begin position="42"/>
        <end position="157"/>
    </location>
</feature>
<dbReference type="EMBL" id="FOBO01000016">
    <property type="protein sequence ID" value="SEN36380.1"/>
    <property type="molecule type" value="Genomic_DNA"/>
</dbReference>